<comment type="subcellular location">
    <subcellularLocation>
        <location evidence="1">Secreted</location>
    </subcellularLocation>
</comment>
<evidence type="ECO:0000259" key="5">
    <source>
        <dbReference type="Pfam" id="PF12255"/>
    </source>
</evidence>
<evidence type="ECO:0000256" key="1">
    <source>
        <dbReference type="ARBA" id="ARBA00004613"/>
    </source>
</evidence>
<dbReference type="Pfam" id="PF12256">
    <property type="entry name" value="TcdB_toxin_midN"/>
    <property type="match status" value="1"/>
</dbReference>
<dbReference type="GO" id="GO:0005576">
    <property type="term" value="C:extracellular region"/>
    <property type="evidence" value="ECO:0007669"/>
    <property type="project" value="UniProtKB-SubCell"/>
</dbReference>
<sequence length="2528" mass="284149">MKEQSQNKSSTNFLKTDGGKTKSNAIEIPSISLPKGGGAIKGIDEKFQVNPVNGTSSFSIPLAFSPNRNGFTPSLSLSYNSGVGNGLFGIGWDLDLPAIQRRTDRKLPLYFDANDIKNIQREDSFMFSGVEELVPYTDQKNGKWPVRQVKSGEFTIRHYRPRIEGSFSRIERIHHQDHGFYWRVTSKENITTFFGFSKSCRIADPKDESRVFQWLPEFSFDDKGSWVEYEYKAEDLLNVKNDVHEKNRFNGNAAFINKHLKRVRYGNQTAYYIDKSRPYQIQLPVDTAHFFEVVFDYGEHDEENPTPNENASWLVRKDPFSSYRACFEMRTYRLCQRILVFHTFPELNGGLPTLVRSMDFDHAPSSKELTKTTRPTELTYLTGITQKGYVRRNGSYASKALPKMVFDYQWLQWHTAVKDVTAQNLIHAPVGLSDNYQWVDLFNEGINGILTEQGNGWFYKSNLGGDDKGNVRFSSAKPVIPKPSFMGLSTGVLQLQDLEANGEKQVVVNSPGLQGYFELTDEGEWQPFRAFFKTLNLDLRDPDVRMFDINGDGRPDVVLSDAGAFWWWENAGKTGYDSPQLARKPYDEEQGPAIVFSDQEQRIFLADMSGDGLTDIVRISNSGVCYWANLGYGRFSAKVTMGNAPVFDRPDQFNPVYLQLADISGTGATDIIYLGKNKFKAYLNFSGNTWSDATEIEPFFPTEQPNKITVTDLLGNGTACIVWSSELPAYRSAPMRYIDLMGGKKPHIMRCHENGFGKKTEIEYKSSTWFYLQDKLKGEPWITKLAFPVHCVSKTIVSEAVTNVRFTAKYTYHHGYYDHAEREFRGFGRVEQTDTEYFDVFEKAGAGNTVPAEHHQPPVLTKTWFHSGAFLDKQRILTQFKKEYWQEAFKANGFTATAEFELPDAVLLAADSLTGFDLNELSADEWREALRACKGMTLRQEVFGLDAEKRTADEKQTKGYAVHDPALLLFKAAALQTELVPYSVATHNCEIQLLQERDKNRFAVFMVKESEAISYVYERNPEDPRIAHTLTLETDELGNVLEAVSVVYPRLKEEAILKAVPTESLIIGNAKEVARKGQQKQWVTFIKNEVTNDIIEPESYYLRKGWETKTYELTGIKPKKSFFTIADFKGKVKTFQEIKYQQKATTGAQKRLIEHIKTKFYNADVSAPLPDGKLAIYAIPFEAYQLAYTPDLLADIFTPTALAAPMNLTDADMHAGKFLKDDQNWWIQSGTIHYRRAGENLSDVKDHFFAPVAYTDPFDSVTEVFYDPLHIIMQKSIDALGNESQVLRFNYRTLSPDIMRDINDNISSVVVDELGLVKAAAVEGKATGNPVQGEEGDHLTGFTEQTEGTEAQNIIDFFNHARIPAPQVCNSTVLHQIARKLLGNASARMVYDFSKQPTVVASIVREQHAKQNPNDSPLQISFEYSDGLGKVAMKKVQAEPGKIKAPDGTWLDSGDQLRWVGNGRTVLNNKGNPIRQYEPYFSTTPAYENDPAWVEQGVSPTLYYDGAGRNVKTEFPNGTFTKVVFDAWKQYSHDVNDTVKDSDWHKQRMALGNSDPEKKAARQTEIHDNTPSCLLLDTLGRPTLGIDHNRWEDAPGSIKEVFNYTTSELDIEGNSLSVTDARGNVVMRYRYDMLGHRVTQTSMDAGKRWMLNNALGNPVKAWDERRHLFSYEYDALHRSTKNQVEGGDGPTPLHHSYEWIIYGENQPNAKARNLRGKGAILFDSAGKVSSEKYDFKGNLLESTRQLCQDYKNLPDWTTPASVAMEPEVFTSKSEYDALNRPVKMFTPHTAQIPASVIFSEYNEANLLNALSAKLRGSNNDTPFVKNIDYDAKGQRMAILYGNNTVTRYTYDPATFRMNRLLTTRNAGAGMLQDLNYTYDPTGNITFIKDDALQSIFFNNNRVDPDCAYLYDSIYRLIQATGREHIAGNTAPDAYDAKRTNLPHKGDGNQLQTYTQRYQYDAAGNMLLMQNVNSWKRTFTCSPTNNQLLTAPANSDAGTPFTYTYDPHGNMSKMPHLPGMDWNFKDQLQHIDITASLENDAAGGAYYVYDASGERIRKVVEKNNVTEERIYLGGFEIFRKRRNGTIELERETLHIMDDTRRIALIDTKIKPNHAAELPLIRYQFSNHLGTASLELDGSDQAQIISYEEYYPYGSTSYHASDQVREVPAKRYRYTGKERDEESGLEYHSARYYLPWLARWSSADHTGIKAGLNLFAYVKSNPIGLIDLKGTEDSPANSKKEPTISDSIGLGLTVAYLMASMEVDKLLRSPTLAPVMTLYGPNGMLDKAAQKLEEGIVEGKFGKDYVTKEEHKKQLGAIVEVGGSLFPGLGEVKVGLPGPKLAFAEAGSGSLATNVAVAVPAIVSRTPALLVVAAAAIESKGAKILSNNEHAAHTDKTKAIPKTIRATQGEAEAYKESLRRGEIGLQRPGKVSEGGVDYITAIQNQSTGEVTIYITDVKTSTIGKFPAPQTTKIPIEWGREVEAAIAPGRLDLGNANLENRVREAFRDGRVVPRQINVDYSPKGQGSISGF</sequence>
<evidence type="ECO:0000259" key="6">
    <source>
        <dbReference type="Pfam" id="PF12256"/>
    </source>
</evidence>
<dbReference type="InterPro" id="IPR050708">
    <property type="entry name" value="T6SS_VgrG/RHS"/>
</dbReference>
<keyword evidence="8" id="KW-1185">Reference proteome</keyword>
<accession>A0A3E0DI93</accession>
<feature type="region of interest" description="Disordered" evidence="4">
    <location>
        <begin position="1"/>
        <end position="22"/>
    </location>
</feature>
<dbReference type="GO" id="GO:0005737">
    <property type="term" value="C:cytoplasm"/>
    <property type="evidence" value="ECO:0007669"/>
    <property type="project" value="InterPro"/>
</dbReference>
<dbReference type="PANTHER" id="PTHR32305:SF15">
    <property type="entry name" value="PROTEIN RHSA-RELATED"/>
    <property type="match status" value="1"/>
</dbReference>
<keyword evidence="2" id="KW-0964">Secreted</keyword>
<evidence type="ECO:0000256" key="2">
    <source>
        <dbReference type="ARBA" id="ARBA00022525"/>
    </source>
</evidence>
<dbReference type="PRINTS" id="PR01341">
    <property type="entry name" value="SALSPVBPROT"/>
</dbReference>
<protein>
    <submittedName>
        <fullName evidence="7">RHS repeat-associated protein</fullName>
    </submittedName>
</protein>
<dbReference type="RefSeq" id="WP_086543479.1">
    <property type="nucleotide sequence ID" value="NZ_MSSW01000075.1"/>
</dbReference>
<dbReference type="InterPro" id="IPR022385">
    <property type="entry name" value="Rhs_assc_core"/>
</dbReference>
<dbReference type="SUPFAM" id="SSF69318">
    <property type="entry name" value="Integrin alpha N-terminal domain"/>
    <property type="match status" value="1"/>
</dbReference>
<feature type="domain" description="Insecticide toxin TcdB middle/C-terminal" evidence="5">
    <location>
        <begin position="929"/>
        <end position="1099"/>
    </location>
</feature>
<dbReference type="OrthoDB" id="9765204at2"/>
<feature type="compositionally biased region" description="Polar residues" evidence="4">
    <location>
        <begin position="1"/>
        <end position="14"/>
    </location>
</feature>
<dbReference type="Pfam" id="PF03534">
    <property type="entry name" value="SpvB"/>
    <property type="match status" value="1"/>
</dbReference>
<reference evidence="7 8" key="1">
    <citation type="submission" date="2018-08" db="EMBL/GenBank/DDBJ databases">
        <title>Genomic Encyclopedia of Archaeal and Bacterial Type Strains, Phase II (KMG-II): from individual species to whole genera.</title>
        <authorList>
            <person name="Goeker M."/>
        </authorList>
    </citation>
    <scope>NUCLEOTIDE SEQUENCE [LARGE SCALE GENOMIC DNA]</scope>
    <source>
        <strain evidence="7 8">DSM 15986</strain>
    </source>
</reference>
<keyword evidence="3" id="KW-0843">Virulence</keyword>
<proteinExistence type="predicted"/>
<evidence type="ECO:0000256" key="4">
    <source>
        <dbReference type="SAM" id="MobiDB-lite"/>
    </source>
</evidence>
<organism evidence="7 8">
    <name type="scientific">Algoriphagus antarcticus</name>
    <dbReference type="NCBI Taxonomy" id="238540"/>
    <lineage>
        <taxon>Bacteria</taxon>
        <taxon>Pseudomonadati</taxon>
        <taxon>Bacteroidota</taxon>
        <taxon>Cytophagia</taxon>
        <taxon>Cytophagales</taxon>
        <taxon>Cyclobacteriaceae</taxon>
        <taxon>Algoriphagus</taxon>
    </lineage>
</organism>
<gene>
    <name evidence="7" type="ORF">C8N25_12282</name>
</gene>
<dbReference type="NCBIfam" id="TIGR03696">
    <property type="entry name" value="Rhs_assc_core"/>
    <property type="match status" value="1"/>
</dbReference>
<dbReference type="Proteomes" id="UP000256405">
    <property type="component" value="Unassembled WGS sequence"/>
</dbReference>
<dbReference type="InterPro" id="IPR022045">
    <property type="entry name" value="TcdB_toxin_mid/N"/>
</dbReference>
<comment type="caution">
    <text evidence="7">The sequence shown here is derived from an EMBL/GenBank/DDBJ whole genome shotgun (WGS) entry which is preliminary data.</text>
</comment>
<dbReference type="InterPro" id="IPR003284">
    <property type="entry name" value="Sal_SpvB"/>
</dbReference>
<dbReference type="EMBL" id="QUNF01000022">
    <property type="protein sequence ID" value="REG82335.1"/>
    <property type="molecule type" value="Genomic_DNA"/>
</dbReference>
<dbReference type="Gene3D" id="2.180.10.10">
    <property type="entry name" value="RHS repeat-associated core"/>
    <property type="match status" value="1"/>
</dbReference>
<dbReference type="InterPro" id="IPR022044">
    <property type="entry name" value="TcdB_toxin_mid/C"/>
</dbReference>
<evidence type="ECO:0000313" key="8">
    <source>
        <dbReference type="Proteomes" id="UP000256405"/>
    </source>
</evidence>
<dbReference type="PANTHER" id="PTHR32305">
    <property type="match status" value="1"/>
</dbReference>
<feature type="domain" description="Insecticide toxin TcdB middle/N-terminal" evidence="6">
    <location>
        <begin position="708"/>
        <end position="836"/>
    </location>
</feature>
<name>A0A3E0DI93_9BACT</name>
<evidence type="ECO:0000313" key="7">
    <source>
        <dbReference type="EMBL" id="REG82335.1"/>
    </source>
</evidence>
<dbReference type="InterPro" id="IPR028994">
    <property type="entry name" value="Integrin_alpha_N"/>
</dbReference>
<dbReference type="Pfam" id="PF12255">
    <property type="entry name" value="TcdB_toxin_midC"/>
    <property type="match status" value="1"/>
</dbReference>
<evidence type="ECO:0000256" key="3">
    <source>
        <dbReference type="ARBA" id="ARBA00023026"/>
    </source>
</evidence>